<feature type="compositionally biased region" description="Basic and acidic residues" evidence="13">
    <location>
        <begin position="111"/>
        <end position="155"/>
    </location>
</feature>
<comment type="subcellular location">
    <subcellularLocation>
        <location evidence="1">Mitochondrion inner membrane</location>
        <topology evidence="1">Peripheral membrane protein</topology>
    </subcellularLocation>
</comment>
<keyword evidence="7" id="KW-0653">Protein transport</keyword>
<comment type="similarity">
    <text evidence="2">Belongs to the Tim44 family.</text>
</comment>
<keyword evidence="9" id="KW-0811">Translocation</keyword>
<evidence type="ECO:0000259" key="14">
    <source>
        <dbReference type="SMART" id="SM00978"/>
    </source>
</evidence>
<keyword evidence="3" id="KW-0813">Transport</keyword>
<dbReference type="GO" id="GO:0005743">
    <property type="term" value="C:mitochondrial inner membrane"/>
    <property type="evidence" value="ECO:0007669"/>
    <property type="project" value="UniProtKB-SubCell"/>
</dbReference>
<dbReference type="EMBL" id="LSBJ02000005">
    <property type="protein sequence ID" value="OAQ64114.1"/>
    <property type="molecule type" value="Genomic_DNA"/>
</dbReference>
<feature type="compositionally biased region" description="Basic and acidic residues" evidence="13">
    <location>
        <begin position="92"/>
        <end position="102"/>
    </location>
</feature>
<evidence type="ECO:0000256" key="10">
    <source>
        <dbReference type="ARBA" id="ARBA00023128"/>
    </source>
</evidence>
<evidence type="ECO:0000256" key="1">
    <source>
        <dbReference type="ARBA" id="ARBA00004637"/>
    </source>
</evidence>
<dbReference type="STRING" id="1380566.A0A179FF12"/>
<dbReference type="SUPFAM" id="SSF54427">
    <property type="entry name" value="NTF2-like"/>
    <property type="match status" value="1"/>
</dbReference>
<evidence type="ECO:0000256" key="2">
    <source>
        <dbReference type="ARBA" id="ARBA00009597"/>
    </source>
</evidence>
<dbReference type="RefSeq" id="XP_018141428.1">
    <property type="nucleotide sequence ID" value="XM_018284644.1"/>
</dbReference>
<evidence type="ECO:0000313" key="16">
    <source>
        <dbReference type="Proteomes" id="UP000078397"/>
    </source>
</evidence>
<dbReference type="PANTHER" id="PTHR10721:SF1">
    <property type="entry name" value="MITOCHONDRIAL IMPORT INNER MEMBRANE TRANSLOCASE SUBUNIT TIM44"/>
    <property type="match status" value="1"/>
</dbReference>
<keyword evidence="8" id="KW-0809">Transit peptide</keyword>
<dbReference type="GO" id="GO:0030150">
    <property type="term" value="P:protein import into mitochondrial matrix"/>
    <property type="evidence" value="ECO:0007669"/>
    <property type="project" value="TreeGrafter"/>
</dbReference>
<feature type="domain" description="Tim44-like" evidence="14">
    <location>
        <begin position="383"/>
        <end position="537"/>
    </location>
</feature>
<dbReference type="FunFam" id="3.10.450.240:FF:000002">
    <property type="entry name" value="Mitochondrial import inner membrane translocase subunit TIM44"/>
    <property type="match status" value="1"/>
</dbReference>
<evidence type="ECO:0000256" key="8">
    <source>
        <dbReference type="ARBA" id="ARBA00022946"/>
    </source>
</evidence>
<reference evidence="15 16" key="1">
    <citation type="journal article" date="2016" name="PLoS Pathog.">
        <title>Biosynthesis of antibiotic leucinostatins in bio-control fungus Purpureocillium lilacinum and their inhibition on phytophthora revealed by genome mining.</title>
        <authorList>
            <person name="Wang G."/>
            <person name="Liu Z."/>
            <person name="Lin R."/>
            <person name="Li E."/>
            <person name="Mao Z."/>
            <person name="Ling J."/>
            <person name="Yang Y."/>
            <person name="Yin W.B."/>
            <person name="Xie B."/>
        </authorList>
    </citation>
    <scope>NUCLEOTIDE SEQUENCE [LARGE SCALE GENOMIC DNA]</scope>
    <source>
        <strain evidence="15">170</strain>
    </source>
</reference>
<accession>A0A179FF12</accession>
<evidence type="ECO:0000256" key="12">
    <source>
        <dbReference type="ARBA" id="ARBA00074309"/>
    </source>
</evidence>
<dbReference type="AlphaFoldDB" id="A0A179FF12"/>
<feature type="region of interest" description="Disordered" evidence="13">
    <location>
        <begin position="295"/>
        <end position="319"/>
    </location>
</feature>
<dbReference type="GO" id="GO:0005524">
    <property type="term" value="F:ATP binding"/>
    <property type="evidence" value="ECO:0007669"/>
    <property type="project" value="UniProtKB-KW"/>
</dbReference>
<dbReference type="InterPro" id="IPR032710">
    <property type="entry name" value="NTF2-like_dom_sf"/>
</dbReference>
<evidence type="ECO:0000256" key="3">
    <source>
        <dbReference type="ARBA" id="ARBA00022448"/>
    </source>
</evidence>
<keyword evidence="5" id="KW-0999">Mitochondrion inner membrane</keyword>
<evidence type="ECO:0000313" key="15">
    <source>
        <dbReference type="EMBL" id="OAQ64114.1"/>
    </source>
</evidence>
<sequence length="543" mass="60748">MNSIARSAVNTENVLSRASVRVTNSSGTFPAYRRLASQLCQTSQITTASANQKIAANFVISPLRSQFLPSELRWTPIASSQCRQFHVSRQAYQDEKPGKDSAKSASAEADAEAKNSESETKSDKEESKKSDEGENGENGEKSEGKEEGKEKKEDLPPPPPHGDKTPWQVFMETMNTEFQASKEWNESTKQIGAAAHQFTESESVRRAREAYEKSTGAISSTTAKAVKSTAGAIGKGASWTWDTSVMKGVRKAANVTGDAVDKATKPIRDTEAYRNVKNVIDDGSSSRYGGWVEKEERRKKRAMMEQQNGGSQVMEEDPDAGTNITLHKDAAWKEAWRDFRDTNKFVQGIFTMKGRYEESENPLISTARSITDRIGGFFAENETAMVIKKFRSMDPAFQVEPFLQELREYILPEVLDAYVKGDTETLKLWLSAAQFSVYEALTKQYLQAGMKSDGRILDIRNVDILRARMLDPGEVPVFIITCRTQEVHVYRNAKSNQLAAGMEDKVQLVTYAIGITRVPEDVNNPETRGWRLIEMQKSGREWH</sequence>
<dbReference type="InterPro" id="IPR039544">
    <property type="entry name" value="Tim44-like"/>
</dbReference>
<dbReference type="Gene3D" id="3.10.450.240">
    <property type="match status" value="1"/>
</dbReference>
<dbReference type="OrthoDB" id="10265990at2759"/>
<name>A0A179FF12_METCM</name>
<keyword evidence="4" id="KW-0547">Nucleotide-binding</keyword>
<dbReference type="Pfam" id="PF04280">
    <property type="entry name" value="Tim44"/>
    <property type="match status" value="1"/>
</dbReference>
<dbReference type="InterPro" id="IPR007379">
    <property type="entry name" value="Tim44-like_dom"/>
</dbReference>
<dbReference type="GO" id="GO:0051087">
    <property type="term" value="F:protein-folding chaperone binding"/>
    <property type="evidence" value="ECO:0007669"/>
    <property type="project" value="TreeGrafter"/>
</dbReference>
<dbReference type="PANTHER" id="PTHR10721">
    <property type="entry name" value="MITOCHONDRIAL IMPORT INNER MEMBRANE TRANSLOCASE SUBUNIT TIM44"/>
    <property type="match status" value="1"/>
</dbReference>
<dbReference type="Proteomes" id="UP000078397">
    <property type="component" value="Unassembled WGS sequence"/>
</dbReference>
<keyword evidence="10" id="KW-0496">Mitochondrion</keyword>
<evidence type="ECO:0000256" key="6">
    <source>
        <dbReference type="ARBA" id="ARBA00022840"/>
    </source>
</evidence>
<evidence type="ECO:0000256" key="7">
    <source>
        <dbReference type="ARBA" id="ARBA00022927"/>
    </source>
</evidence>
<evidence type="ECO:0000256" key="9">
    <source>
        <dbReference type="ARBA" id="ARBA00023010"/>
    </source>
</evidence>
<evidence type="ECO:0000256" key="5">
    <source>
        <dbReference type="ARBA" id="ARBA00022792"/>
    </source>
</evidence>
<dbReference type="SMART" id="SM00978">
    <property type="entry name" value="Tim44"/>
    <property type="match status" value="1"/>
</dbReference>
<comment type="caution">
    <text evidence="15">The sequence shown here is derived from an EMBL/GenBank/DDBJ whole genome shotgun (WGS) entry which is preliminary data.</text>
</comment>
<evidence type="ECO:0000256" key="11">
    <source>
        <dbReference type="ARBA" id="ARBA00023136"/>
    </source>
</evidence>
<keyword evidence="6" id="KW-0067">ATP-binding</keyword>
<evidence type="ECO:0000256" key="13">
    <source>
        <dbReference type="SAM" id="MobiDB-lite"/>
    </source>
</evidence>
<dbReference type="GeneID" id="28848638"/>
<protein>
    <recommendedName>
        <fullName evidence="12">Mitochondrial import inner membrane translocase subunit TIM44</fullName>
    </recommendedName>
</protein>
<gene>
    <name evidence="15" type="ORF">VFPPC_05451</name>
</gene>
<evidence type="ECO:0000256" key="4">
    <source>
        <dbReference type="ARBA" id="ARBA00022741"/>
    </source>
</evidence>
<keyword evidence="16" id="KW-1185">Reference proteome</keyword>
<dbReference type="KEGG" id="pchm:VFPPC_05451"/>
<keyword evidence="11" id="KW-0472">Membrane</keyword>
<proteinExistence type="inferred from homology"/>
<feature type="region of interest" description="Disordered" evidence="13">
    <location>
        <begin position="90"/>
        <end position="167"/>
    </location>
</feature>
<organism evidence="15 16">
    <name type="scientific">Pochonia chlamydosporia 170</name>
    <dbReference type="NCBI Taxonomy" id="1380566"/>
    <lineage>
        <taxon>Eukaryota</taxon>
        <taxon>Fungi</taxon>
        <taxon>Dikarya</taxon>
        <taxon>Ascomycota</taxon>
        <taxon>Pezizomycotina</taxon>
        <taxon>Sordariomycetes</taxon>
        <taxon>Hypocreomycetidae</taxon>
        <taxon>Hypocreales</taxon>
        <taxon>Clavicipitaceae</taxon>
        <taxon>Pochonia</taxon>
    </lineage>
</organism>